<keyword evidence="7" id="KW-0479">Metal-binding</keyword>
<dbReference type="PANTHER" id="PTHR30573">
    <property type="entry name" value="QUINOLINATE SYNTHETASE A"/>
    <property type="match status" value="1"/>
</dbReference>
<keyword evidence="5" id="KW-0662">Pyridine nucleotide biosynthesis</keyword>
<evidence type="ECO:0000256" key="1">
    <source>
        <dbReference type="ARBA" id="ARBA00001966"/>
    </source>
</evidence>
<dbReference type="PaxDb" id="35128-Thapsdraft1793"/>
<dbReference type="STRING" id="35128.B8LE51"/>
<keyword evidence="6" id="KW-0808">Transferase</keyword>
<keyword evidence="9" id="KW-0411">Iron-sulfur</keyword>
<dbReference type="AlphaFoldDB" id="B8LE51"/>
<reference evidence="10 11" key="2">
    <citation type="journal article" date="2008" name="Nature">
        <title>The Phaeodactylum genome reveals the evolutionary history of diatom genomes.</title>
        <authorList>
            <person name="Bowler C."/>
            <person name="Allen A.E."/>
            <person name="Badger J.H."/>
            <person name="Grimwood J."/>
            <person name="Jabbari K."/>
            <person name="Kuo A."/>
            <person name="Maheswari U."/>
            <person name="Martens C."/>
            <person name="Maumus F."/>
            <person name="Otillar R.P."/>
            <person name="Rayko E."/>
            <person name="Salamov A."/>
            <person name="Vandepoele K."/>
            <person name="Beszteri B."/>
            <person name="Gruber A."/>
            <person name="Heijde M."/>
            <person name="Katinka M."/>
            <person name="Mock T."/>
            <person name="Valentin K."/>
            <person name="Verret F."/>
            <person name="Berges J.A."/>
            <person name="Brownlee C."/>
            <person name="Cadoret J.P."/>
            <person name="Chiovitti A."/>
            <person name="Choi C.J."/>
            <person name="Coesel S."/>
            <person name="De Martino A."/>
            <person name="Detter J.C."/>
            <person name="Durkin C."/>
            <person name="Falciatore A."/>
            <person name="Fournet J."/>
            <person name="Haruta M."/>
            <person name="Huysman M.J."/>
            <person name="Jenkins B.D."/>
            <person name="Jiroutova K."/>
            <person name="Jorgensen R.E."/>
            <person name="Joubert Y."/>
            <person name="Kaplan A."/>
            <person name="Kroger N."/>
            <person name="Kroth P.G."/>
            <person name="La Roche J."/>
            <person name="Lindquist E."/>
            <person name="Lommer M."/>
            <person name="Martin-Jezequel V."/>
            <person name="Lopez P.J."/>
            <person name="Lucas S."/>
            <person name="Mangogna M."/>
            <person name="McGinnis K."/>
            <person name="Medlin L.K."/>
            <person name="Montsant A."/>
            <person name="Oudot-Le Secq M.P."/>
            <person name="Napoli C."/>
            <person name="Obornik M."/>
            <person name="Parker M.S."/>
            <person name="Petit J.L."/>
            <person name="Porcel B.M."/>
            <person name="Poulsen N."/>
            <person name="Robison M."/>
            <person name="Rychlewski L."/>
            <person name="Rynearson T.A."/>
            <person name="Schmutz J."/>
            <person name="Shapiro H."/>
            <person name="Siaut M."/>
            <person name="Stanley M."/>
            <person name="Sussman M.R."/>
            <person name="Taylor A.R."/>
            <person name="Vardi A."/>
            <person name="von Dassow P."/>
            <person name="Vyverman W."/>
            <person name="Willis A."/>
            <person name="Wyrwicz L.S."/>
            <person name="Rokhsar D.S."/>
            <person name="Weissenbach J."/>
            <person name="Armbrust E.V."/>
            <person name="Green B.R."/>
            <person name="Van de Peer Y."/>
            <person name="Grigoriev I.V."/>
        </authorList>
    </citation>
    <scope>NUCLEOTIDE SEQUENCE [LARGE SCALE GENOMIC DNA]</scope>
    <source>
        <strain evidence="10 11">CCMP1335</strain>
    </source>
</reference>
<organism evidence="10 11">
    <name type="scientific">Thalassiosira pseudonana</name>
    <name type="common">Marine diatom</name>
    <name type="synonym">Cyclotella nana</name>
    <dbReference type="NCBI Taxonomy" id="35128"/>
    <lineage>
        <taxon>Eukaryota</taxon>
        <taxon>Sar</taxon>
        <taxon>Stramenopiles</taxon>
        <taxon>Ochrophyta</taxon>
        <taxon>Bacillariophyta</taxon>
        <taxon>Coscinodiscophyceae</taxon>
        <taxon>Thalassiosirophycidae</taxon>
        <taxon>Thalassiosirales</taxon>
        <taxon>Thalassiosiraceae</taxon>
        <taxon>Thalassiosira</taxon>
    </lineage>
</organism>
<sequence length="293" mass="31533">MAAPCSLNMVATDGDATPPLHPNMPASPANRVLPIASCRRPPSSSRRSKVGIVVDVELQEVLHAVKMGHNLLSLLDAILDTQWSDERIARELHPMHNLTIQSLTTDAYVTAHLEVPGEMFQIALEKSLKDEGVVGSTSNILQFIERKVQEAAKEGDGGGVSGEKKKFILGTEAGMVTSIARSVQHILDSNACQNVEAEIIFPVSSEAVMGVENDGSESNNNNNNTRGGCATCPFMNDLDAVHDIVDMIQSMADSASGSTKFQLQKHLPPNRLKGKMINGRDVIDLGDEGKEVE</sequence>
<dbReference type="eggNOG" id="ENOG502QPQ6">
    <property type="taxonomic scope" value="Eukaryota"/>
</dbReference>
<reference evidence="10 11" key="1">
    <citation type="journal article" date="2004" name="Science">
        <title>The genome of the diatom Thalassiosira pseudonana: ecology, evolution, and metabolism.</title>
        <authorList>
            <person name="Armbrust E.V."/>
            <person name="Berges J.A."/>
            <person name="Bowler C."/>
            <person name="Green B.R."/>
            <person name="Martinez D."/>
            <person name="Putnam N.H."/>
            <person name="Zhou S."/>
            <person name="Allen A.E."/>
            <person name="Apt K.E."/>
            <person name="Bechner M."/>
            <person name="Brzezinski M.A."/>
            <person name="Chaal B.K."/>
            <person name="Chiovitti A."/>
            <person name="Davis A.K."/>
            <person name="Demarest M.S."/>
            <person name="Detter J.C."/>
            <person name="Glavina T."/>
            <person name="Goodstein D."/>
            <person name="Hadi M.Z."/>
            <person name="Hellsten U."/>
            <person name="Hildebrand M."/>
            <person name="Jenkins B.D."/>
            <person name="Jurka J."/>
            <person name="Kapitonov V.V."/>
            <person name="Kroger N."/>
            <person name="Lau W.W."/>
            <person name="Lane T.W."/>
            <person name="Larimer F.W."/>
            <person name="Lippmeier J.C."/>
            <person name="Lucas S."/>
            <person name="Medina M."/>
            <person name="Montsant A."/>
            <person name="Obornik M."/>
            <person name="Parker M.S."/>
            <person name="Palenik B."/>
            <person name="Pazour G.J."/>
            <person name="Richardson P.M."/>
            <person name="Rynearson T.A."/>
            <person name="Saito M.A."/>
            <person name="Schwartz D.C."/>
            <person name="Thamatrakoln K."/>
            <person name="Valentin K."/>
            <person name="Vardi A."/>
            <person name="Wilkerson F.P."/>
            <person name="Rokhsar D.S."/>
        </authorList>
    </citation>
    <scope>NUCLEOTIDE SEQUENCE [LARGE SCALE GENOMIC DNA]</scope>
    <source>
        <strain evidence="10 11">CCMP1335</strain>
    </source>
</reference>
<dbReference type="PANTHER" id="PTHR30573:SF0">
    <property type="entry name" value="QUINOLINATE SYNTHASE, CHLOROPLASTIC"/>
    <property type="match status" value="1"/>
</dbReference>
<name>B8LE51_THAPS</name>
<evidence type="ECO:0000256" key="7">
    <source>
        <dbReference type="ARBA" id="ARBA00022723"/>
    </source>
</evidence>
<dbReference type="GO" id="GO:0034628">
    <property type="term" value="P:'de novo' NAD+ biosynthetic process from L-aspartate"/>
    <property type="evidence" value="ECO:0000318"/>
    <property type="project" value="GO_Central"/>
</dbReference>
<dbReference type="GeneID" id="7447318"/>
<proteinExistence type="predicted"/>
<dbReference type="Proteomes" id="UP000001449">
    <property type="component" value="Unassembled WGS sequence"/>
</dbReference>
<comment type="cofactor">
    <cofactor evidence="1">
        <name>[4Fe-4S] cluster</name>
        <dbReference type="ChEBI" id="CHEBI:49883"/>
    </cofactor>
</comment>
<evidence type="ECO:0000313" key="11">
    <source>
        <dbReference type="Proteomes" id="UP000001449"/>
    </source>
</evidence>
<comment type="pathway">
    <text evidence="2">Cofactor biosynthesis; NAD(+) biosynthesis; quinolinate from iminoaspartate: step 1/1.</text>
</comment>
<evidence type="ECO:0000256" key="6">
    <source>
        <dbReference type="ARBA" id="ARBA00022679"/>
    </source>
</evidence>
<dbReference type="EMBL" id="DS999429">
    <property type="protein sequence ID" value="EED86388.1"/>
    <property type="molecule type" value="Genomic_DNA"/>
</dbReference>
<dbReference type="EC" id="2.5.1.72" evidence="3"/>
<dbReference type="GO" id="GO:0046872">
    <property type="term" value="F:metal ion binding"/>
    <property type="evidence" value="ECO:0007669"/>
    <property type="project" value="UniProtKB-KW"/>
</dbReference>
<dbReference type="InterPro" id="IPR003473">
    <property type="entry name" value="NadA"/>
</dbReference>
<dbReference type="RefSeq" id="XP_002297317.1">
    <property type="nucleotide sequence ID" value="XM_002297281.1"/>
</dbReference>
<dbReference type="GO" id="GO:0008987">
    <property type="term" value="F:quinolinate synthetase A activity"/>
    <property type="evidence" value="ECO:0000318"/>
    <property type="project" value="GO_Central"/>
</dbReference>
<dbReference type="InterPro" id="IPR036094">
    <property type="entry name" value="NadA_sf"/>
</dbReference>
<dbReference type="HOGENOM" id="CLU_951538_0_0_1"/>
<evidence type="ECO:0000256" key="3">
    <source>
        <dbReference type="ARBA" id="ARBA00012669"/>
    </source>
</evidence>
<evidence type="ECO:0000256" key="9">
    <source>
        <dbReference type="ARBA" id="ARBA00023014"/>
    </source>
</evidence>
<dbReference type="UniPathway" id="UPA00253">
    <property type="reaction ID" value="UER00327"/>
</dbReference>
<dbReference type="Gene3D" id="3.40.50.10800">
    <property type="entry name" value="NadA-like"/>
    <property type="match status" value="1"/>
</dbReference>
<keyword evidence="8" id="KW-0408">Iron</keyword>
<keyword evidence="4" id="KW-0004">4Fe-4S</keyword>
<dbReference type="GO" id="GO:0051539">
    <property type="term" value="F:4 iron, 4 sulfur cluster binding"/>
    <property type="evidence" value="ECO:0000318"/>
    <property type="project" value="GO_Central"/>
</dbReference>
<accession>B8LE51</accession>
<evidence type="ECO:0000256" key="4">
    <source>
        <dbReference type="ARBA" id="ARBA00022485"/>
    </source>
</evidence>
<evidence type="ECO:0000256" key="2">
    <source>
        <dbReference type="ARBA" id="ARBA00005065"/>
    </source>
</evidence>
<protein>
    <recommendedName>
        <fullName evidence="3">quinolinate synthase</fullName>
        <ecNumber evidence="3">2.5.1.72</ecNumber>
    </recommendedName>
</protein>
<keyword evidence="11" id="KW-1185">Reference proteome</keyword>
<evidence type="ECO:0000256" key="8">
    <source>
        <dbReference type="ARBA" id="ARBA00023004"/>
    </source>
</evidence>
<evidence type="ECO:0000313" key="10">
    <source>
        <dbReference type="EMBL" id="EED86388.1"/>
    </source>
</evidence>
<dbReference type="SUPFAM" id="SSF142754">
    <property type="entry name" value="NadA-like"/>
    <property type="match status" value="1"/>
</dbReference>
<gene>
    <name evidence="10" type="ORF">THAPSDRAFT_bd1793</name>
</gene>
<dbReference type="KEGG" id="tps:THAPSDRAFT_bd1793"/>
<evidence type="ECO:0000256" key="5">
    <source>
        <dbReference type="ARBA" id="ARBA00022642"/>
    </source>
</evidence>
<dbReference type="InParanoid" id="B8LE51"/>